<keyword evidence="2" id="KW-1277">Toxin-antitoxin system</keyword>
<name>A0ABV7X473_9HYPH</name>
<keyword evidence="5" id="KW-0378">Hydrolase</keyword>
<keyword evidence="3" id="KW-0540">Nuclease</keyword>
<gene>
    <name evidence="9" type="ORF">ACFOOL_11340</name>
</gene>
<keyword evidence="10" id="KW-1185">Reference proteome</keyword>
<dbReference type="Pfam" id="PF01850">
    <property type="entry name" value="PIN"/>
    <property type="match status" value="1"/>
</dbReference>
<keyword evidence="6" id="KW-0460">Magnesium</keyword>
<dbReference type="Gene3D" id="3.40.50.1010">
    <property type="entry name" value="5'-nuclease"/>
    <property type="match status" value="1"/>
</dbReference>
<dbReference type="RefSeq" id="WP_380097154.1">
    <property type="nucleotide sequence ID" value="NZ_JBHRYD010000010.1"/>
</dbReference>
<evidence type="ECO:0000256" key="7">
    <source>
        <dbReference type="ARBA" id="ARBA00038093"/>
    </source>
</evidence>
<proteinExistence type="inferred from homology"/>
<dbReference type="InterPro" id="IPR002716">
    <property type="entry name" value="PIN_dom"/>
</dbReference>
<dbReference type="CDD" id="cd18748">
    <property type="entry name" value="PIN_VapC4-5_FitB-like"/>
    <property type="match status" value="1"/>
</dbReference>
<organism evidence="9 10">
    <name type="scientific">Devosia honganensis</name>
    <dbReference type="NCBI Taxonomy" id="1610527"/>
    <lineage>
        <taxon>Bacteria</taxon>
        <taxon>Pseudomonadati</taxon>
        <taxon>Pseudomonadota</taxon>
        <taxon>Alphaproteobacteria</taxon>
        <taxon>Hyphomicrobiales</taxon>
        <taxon>Devosiaceae</taxon>
        <taxon>Devosia</taxon>
    </lineage>
</organism>
<evidence type="ECO:0000256" key="5">
    <source>
        <dbReference type="ARBA" id="ARBA00022801"/>
    </source>
</evidence>
<keyword evidence="4" id="KW-0479">Metal-binding</keyword>
<dbReference type="EMBL" id="JBHRYD010000010">
    <property type="protein sequence ID" value="MFC3705349.1"/>
    <property type="molecule type" value="Genomic_DNA"/>
</dbReference>
<feature type="domain" description="PIN" evidence="8">
    <location>
        <begin position="1"/>
        <end position="121"/>
    </location>
</feature>
<accession>A0ABV7X473</accession>
<dbReference type="SUPFAM" id="SSF88723">
    <property type="entry name" value="PIN domain-like"/>
    <property type="match status" value="1"/>
</dbReference>
<evidence type="ECO:0000256" key="6">
    <source>
        <dbReference type="ARBA" id="ARBA00022842"/>
    </source>
</evidence>
<evidence type="ECO:0000256" key="2">
    <source>
        <dbReference type="ARBA" id="ARBA00022649"/>
    </source>
</evidence>
<dbReference type="InterPro" id="IPR029060">
    <property type="entry name" value="PIN-like_dom_sf"/>
</dbReference>
<evidence type="ECO:0000256" key="4">
    <source>
        <dbReference type="ARBA" id="ARBA00022723"/>
    </source>
</evidence>
<evidence type="ECO:0000259" key="8">
    <source>
        <dbReference type="Pfam" id="PF01850"/>
    </source>
</evidence>
<comment type="similarity">
    <text evidence="7">Belongs to the PINc/VapC protein family.</text>
</comment>
<dbReference type="PANTHER" id="PTHR33653">
    <property type="entry name" value="RIBONUCLEASE VAPC2"/>
    <property type="match status" value="1"/>
</dbReference>
<sequence length="129" mass="14194">MLDTNIVSVFMRYPAGRVGERLRVYEVGSVAISVIVLCELRFGIARTGSARLQRQMEWALGFLEVLPFESPADQGYADLRAALERDGKPIGSNDLFIAAHAVALNLPLVTANMGEFSRVAGLKLENWLD</sequence>
<dbReference type="InterPro" id="IPR050556">
    <property type="entry name" value="Type_II_TA_system_RNase"/>
</dbReference>
<evidence type="ECO:0000256" key="3">
    <source>
        <dbReference type="ARBA" id="ARBA00022722"/>
    </source>
</evidence>
<comment type="caution">
    <text evidence="9">The sequence shown here is derived from an EMBL/GenBank/DDBJ whole genome shotgun (WGS) entry which is preliminary data.</text>
</comment>
<protein>
    <submittedName>
        <fullName evidence="9">Type II toxin-antitoxin system VapC family toxin</fullName>
    </submittedName>
</protein>
<evidence type="ECO:0000313" key="9">
    <source>
        <dbReference type="EMBL" id="MFC3705349.1"/>
    </source>
</evidence>
<dbReference type="Proteomes" id="UP001595613">
    <property type="component" value="Unassembled WGS sequence"/>
</dbReference>
<evidence type="ECO:0000313" key="10">
    <source>
        <dbReference type="Proteomes" id="UP001595613"/>
    </source>
</evidence>
<dbReference type="PANTHER" id="PTHR33653:SF1">
    <property type="entry name" value="RIBONUCLEASE VAPC2"/>
    <property type="match status" value="1"/>
</dbReference>
<evidence type="ECO:0000256" key="1">
    <source>
        <dbReference type="ARBA" id="ARBA00001946"/>
    </source>
</evidence>
<comment type="cofactor">
    <cofactor evidence="1">
        <name>Mg(2+)</name>
        <dbReference type="ChEBI" id="CHEBI:18420"/>
    </cofactor>
</comment>
<reference evidence="10" key="1">
    <citation type="journal article" date="2019" name="Int. J. Syst. Evol. Microbiol.">
        <title>The Global Catalogue of Microorganisms (GCM) 10K type strain sequencing project: providing services to taxonomists for standard genome sequencing and annotation.</title>
        <authorList>
            <consortium name="The Broad Institute Genomics Platform"/>
            <consortium name="The Broad Institute Genome Sequencing Center for Infectious Disease"/>
            <person name="Wu L."/>
            <person name="Ma J."/>
        </authorList>
    </citation>
    <scope>NUCLEOTIDE SEQUENCE [LARGE SCALE GENOMIC DNA]</scope>
    <source>
        <strain evidence="10">KCTC 42281</strain>
    </source>
</reference>